<evidence type="ECO:0000313" key="2">
    <source>
        <dbReference type="Proteomes" id="UP000266340"/>
    </source>
</evidence>
<sequence length="127" mass="13991">MVNYGLTPASYSNDLKVGDPLKTNHLANVIAGGMKRINPEALNKNENSIRSLYVKSNDTLLTRDQAAKYLITAFSNEKSGANDWDSALRLKLIDKTTHDKIAKERTLTKAEGYAIAAGLLSKFVIQH</sequence>
<dbReference type="Proteomes" id="UP000266340">
    <property type="component" value="Unassembled WGS sequence"/>
</dbReference>
<organism evidence="1 2">
    <name type="scientific">Cohnella faecalis</name>
    <dbReference type="NCBI Taxonomy" id="2315694"/>
    <lineage>
        <taxon>Bacteria</taxon>
        <taxon>Bacillati</taxon>
        <taxon>Bacillota</taxon>
        <taxon>Bacilli</taxon>
        <taxon>Bacillales</taxon>
        <taxon>Paenibacillaceae</taxon>
        <taxon>Cohnella</taxon>
    </lineage>
</organism>
<gene>
    <name evidence="1" type="ORF">D3H35_21525</name>
</gene>
<dbReference type="EMBL" id="QXJM01000040">
    <property type="protein sequence ID" value="RIE01034.1"/>
    <property type="molecule type" value="Genomic_DNA"/>
</dbReference>
<reference evidence="1 2" key="1">
    <citation type="submission" date="2018-09" db="EMBL/GenBank/DDBJ databases">
        <title>Cohnella cavernae sp. nov., isolated from a karst cave.</title>
        <authorList>
            <person name="Zhu H."/>
        </authorList>
    </citation>
    <scope>NUCLEOTIDE SEQUENCE [LARGE SCALE GENOMIC DNA]</scope>
    <source>
        <strain evidence="1 2">K2E09-144</strain>
    </source>
</reference>
<dbReference type="RefSeq" id="WP_119151300.1">
    <property type="nucleotide sequence ID" value="NZ_QXJM01000040.1"/>
</dbReference>
<evidence type="ECO:0000313" key="1">
    <source>
        <dbReference type="EMBL" id="RIE01034.1"/>
    </source>
</evidence>
<protein>
    <recommendedName>
        <fullName evidence="3">SLH domain-containing protein</fullName>
    </recommendedName>
</protein>
<comment type="caution">
    <text evidence="1">The sequence shown here is derived from an EMBL/GenBank/DDBJ whole genome shotgun (WGS) entry which is preliminary data.</text>
</comment>
<accession>A0A398CPZ2</accession>
<evidence type="ECO:0008006" key="3">
    <source>
        <dbReference type="Google" id="ProtNLM"/>
    </source>
</evidence>
<keyword evidence="2" id="KW-1185">Reference proteome</keyword>
<name>A0A398CPZ2_9BACL</name>
<dbReference type="AlphaFoldDB" id="A0A398CPZ2"/>
<proteinExistence type="predicted"/>